<organism evidence="3 4">
    <name type="scientific">Ostreibacterium oceani</name>
    <dbReference type="NCBI Taxonomy" id="2654998"/>
    <lineage>
        <taxon>Bacteria</taxon>
        <taxon>Pseudomonadati</taxon>
        <taxon>Pseudomonadota</taxon>
        <taxon>Gammaproteobacteria</taxon>
        <taxon>Cardiobacteriales</taxon>
        <taxon>Ostreibacteriaceae</taxon>
        <taxon>Ostreibacterium</taxon>
    </lineage>
</organism>
<dbReference type="NCBIfam" id="NF002490">
    <property type="entry name" value="PRK01777.1"/>
    <property type="match status" value="1"/>
</dbReference>
<dbReference type="HAMAP" id="MF_00460">
    <property type="entry name" value="UPF0125_RnfH"/>
    <property type="match status" value="1"/>
</dbReference>
<dbReference type="FunCoup" id="A0A6N7EW86">
    <property type="interactions" value="77"/>
</dbReference>
<dbReference type="InterPro" id="IPR016155">
    <property type="entry name" value="Mopterin_synth/thiamin_S_b"/>
</dbReference>
<keyword evidence="4" id="KW-1185">Reference proteome</keyword>
<evidence type="ECO:0000256" key="1">
    <source>
        <dbReference type="ARBA" id="ARBA00010645"/>
    </source>
</evidence>
<dbReference type="PANTHER" id="PTHR37483">
    <property type="entry name" value="UPF0125 PROTEIN RATB"/>
    <property type="match status" value="1"/>
</dbReference>
<proteinExistence type="inferred from homology"/>
<dbReference type="InParanoid" id="A0A6N7EW86"/>
<evidence type="ECO:0000256" key="2">
    <source>
        <dbReference type="HAMAP-Rule" id="MF_00460"/>
    </source>
</evidence>
<comment type="caution">
    <text evidence="3">The sequence shown here is derived from an EMBL/GenBank/DDBJ whole genome shotgun (WGS) entry which is preliminary data.</text>
</comment>
<gene>
    <name evidence="3" type="ORF">GCU85_01240</name>
</gene>
<dbReference type="InterPro" id="IPR037021">
    <property type="entry name" value="RnfH_sf"/>
</dbReference>
<evidence type="ECO:0000313" key="4">
    <source>
        <dbReference type="Proteomes" id="UP000471298"/>
    </source>
</evidence>
<dbReference type="EMBL" id="WHNW01000001">
    <property type="protein sequence ID" value="MPV85357.1"/>
    <property type="molecule type" value="Genomic_DNA"/>
</dbReference>
<dbReference type="InterPro" id="IPR005346">
    <property type="entry name" value="RnfH"/>
</dbReference>
<protein>
    <recommendedName>
        <fullName evidence="2">UPF0125 protein GCU85_01240</fullName>
    </recommendedName>
</protein>
<dbReference type="Pfam" id="PF03658">
    <property type="entry name" value="Ub-RnfH"/>
    <property type="match status" value="1"/>
</dbReference>
<name>A0A6N7EW86_9GAMM</name>
<accession>A0A6N7EW86</accession>
<evidence type="ECO:0000313" key="3">
    <source>
        <dbReference type="EMBL" id="MPV85357.1"/>
    </source>
</evidence>
<dbReference type="RefSeq" id="WP_152808526.1">
    <property type="nucleotide sequence ID" value="NZ_WHNW01000001.1"/>
</dbReference>
<reference evidence="3 4" key="1">
    <citation type="submission" date="2019-10" db="EMBL/GenBank/DDBJ databases">
        <title>Cardiobacteriales fam. a chemoheterotrophic member of the order Cardiobacteriales, and proposal of Cardiobacteriales fam. nov.</title>
        <authorList>
            <person name="Wang C."/>
        </authorList>
    </citation>
    <scope>NUCLEOTIDE SEQUENCE [LARGE SCALE GENOMIC DNA]</scope>
    <source>
        <strain evidence="3 4">ML27</strain>
    </source>
</reference>
<comment type="similarity">
    <text evidence="1 2">Belongs to the UPF0125 (RnfH) family.</text>
</comment>
<dbReference type="SUPFAM" id="SSF54285">
    <property type="entry name" value="MoaD/ThiS"/>
    <property type="match status" value="1"/>
</dbReference>
<dbReference type="Proteomes" id="UP000471298">
    <property type="component" value="Unassembled WGS sequence"/>
</dbReference>
<dbReference type="AlphaFoldDB" id="A0A6N7EW86"/>
<sequence>MTAKLSASDTLIAIEVAYATPARQMIIPLQVSPQTSVRAAIQQSGILGFFPDIVLETATVGIWSKVCEPNQIVQAGDRIEIYRPLVIDPMEQRRQRAKK</sequence>
<dbReference type="PANTHER" id="PTHR37483:SF1">
    <property type="entry name" value="UPF0125 PROTEIN RATB"/>
    <property type="match status" value="1"/>
</dbReference>
<dbReference type="Gene3D" id="3.10.20.280">
    <property type="entry name" value="RnfH-like"/>
    <property type="match status" value="1"/>
</dbReference>